<feature type="non-terminal residue" evidence="2">
    <location>
        <position position="58"/>
    </location>
</feature>
<reference evidence="2" key="1">
    <citation type="submission" date="2023-07" db="EMBL/GenBank/DDBJ databases">
        <title>Chromosome-level genome assembly of Artemia franciscana.</title>
        <authorList>
            <person name="Jo E."/>
        </authorList>
    </citation>
    <scope>NUCLEOTIDE SEQUENCE</scope>
    <source>
        <tissue evidence="2">Whole body</tissue>
    </source>
</reference>
<organism evidence="2 3">
    <name type="scientific">Artemia franciscana</name>
    <name type="common">Brine shrimp</name>
    <name type="synonym">Artemia sanfranciscana</name>
    <dbReference type="NCBI Taxonomy" id="6661"/>
    <lineage>
        <taxon>Eukaryota</taxon>
        <taxon>Metazoa</taxon>
        <taxon>Ecdysozoa</taxon>
        <taxon>Arthropoda</taxon>
        <taxon>Crustacea</taxon>
        <taxon>Branchiopoda</taxon>
        <taxon>Anostraca</taxon>
        <taxon>Artemiidae</taxon>
        <taxon>Artemia</taxon>
    </lineage>
</organism>
<evidence type="ECO:0000313" key="2">
    <source>
        <dbReference type="EMBL" id="KAK2707925.1"/>
    </source>
</evidence>
<keyword evidence="3" id="KW-1185">Reference proteome</keyword>
<feature type="compositionally biased region" description="Basic and acidic residues" evidence="1">
    <location>
        <begin position="1"/>
        <end position="18"/>
    </location>
</feature>
<comment type="caution">
    <text evidence="2">The sequence shown here is derived from an EMBL/GenBank/DDBJ whole genome shotgun (WGS) entry which is preliminary data.</text>
</comment>
<dbReference type="Proteomes" id="UP001187531">
    <property type="component" value="Unassembled WGS sequence"/>
</dbReference>
<sequence>GLKEILRKETSAQEEKRHLSVGPTHYLPINDRKKMIKRQPLISDEDSDEQRKYLLQRN</sequence>
<accession>A0AA88L4S6</accession>
<feature type="region of interest" description="Disordered" evidence="1">
    <location>
        <begin position="1"/>
        <end position="58"/>
    </location>
</feature>
<protein>
    <submittedName>
        <fullName evidence="2">Uncharacterized protein</fullName>
    </submittedName>
</protein>
<proteinExistence type="predicted"/>
<gene>
    <name evidence="2" type="ORF">QYM36_015568</name>
</gene>
<dbReference type="AlphaFoldDB" id="A0AA88L4S6"/>
<dbReference type="EMBL" id="JAVRJZ010000019">
    <property type="protein sequence ID" value="KAK2707925.1"/>
    <property type="molecule type" value="Genomic_DNA"/>
</dbReference>
<evidence type="ECO:0000313" key="3">
    <source>
        <dbReference type="Proteomes" id="UP001187531"/>
    </source>
</evidence>
<feature type="non-terminal residue" evidence="2">
    <location>
        <position position="1"/>
    </location>
</feature>
<evidence type="ECO:0000256" key="1">
    <source>
        <dbReference type="SAM" id="MobiDB-lite"/>
    </source>
</evidence>
<name>A0AA88L4S6_ARTSF</name>